<accession>A0A7C6EHN3</accession>
<keyword evidence="7 12" id="KW-0464">Manganese</keyword>
<feature type="binding site" evidence="11">
    <location>
        <begin position="381"/>
        <end position="384"/>
    </location>
    <ligand>
        <name>GMP</name>
        <dbReference type="ChEBI" id="CHEBI:58115"/>
    </ligand>
</feature>
<evidence type="ECO:0000256" key="3">
    <source>
        <dbReference type="ARBA" id="ARBA00022723"/>
    </source>
</evidence>
<comment type="similarity">
    <text evidence="1 13">Belongs to the RtcB family.</text>
</comment>
<dbReference type="PANTHER" id="PTHR11118">
    <property type="entry name" value="RNA-SPLICING LIGASE RTCB HOMOLOG"/>
    <property type="match status" value="1"/>
</dbReference>
<feature type="active site" description="GMP-histidine intermediate" evidence="10">
    <location>
        <position position="407"/>
    </location>
</feature>
<dbReference type="GO" id="GO:0006396">
    <property type="term" value="P:RNA processing"/>
    <property type="evidence" value="ECO:0007669"/>
    <property type="project" value="InterPro"/>
</dbReference>
<dbReference type="GO" id="GO:0042245">
    <property type="term" value="P:RNA repair"/>
    <property type="evidence" value="ECO:0007669"/>
    <property type="project" value="UniProtKB-KW"/>
</dbReference>
<keyword evidence="6 11" id="KW-0342">GTP-binding</keyword>
<comment type="catalytic activity">
    <reaction evidence="9">
        <text>a 3'-end 2',3'-cyclophospho-ribonucleotide-RNA + a 5'-end dephospho-ribonucleoside-RNA + GTP + H2O = a ribonucleotidyl-ribonucleotide-RNA + GMP + diphosphate + H(+)</text>
        <dbReference type="Rhea" id="RHEA:68080"/>
        <dbReference type="Rhea" id="RHEA-COMP:10464"/>
        <dbReference type="Rhea" id="RHEA-COMP:13936"/>
        <dbReference type="Rhea" id="RHEA-COMP:17355"/>
        <dbReference type="ChEBI" id="CHEBI:15377"/>
        <dbReference type="ChEBI" id="CHEBI:15378"/>
        <dbReference type="ChEBI" id="CHEBI:33019"/>
        <dbReference type="ChEBI" id="CHEBI:37565"/>
        <dbReference type="ChEBI" id="CHEBI:58115"/>
        <dbReference type="ChEBI" id="CHEBI:83064"/>
        <dbReference type="ChEBI" id="CHEBI:138284"/>
        <dbReference type="ChEBI" id="CHEBI:173118"/>
        <dbReference type="EC" id="6.5.1.8"/>
    </reaction>
</comment>
<dbReference type="EMBL" id="DTHJ01000117">
    <property type="protein sequence ID" value="HHS63061.1"/>
    <property type="molecule type" value="Genomic_DNA"/>
</dbReference>
<evidence type="ECO:0000256" key="2">
    <source>
        <dbReference type="ARBA" id="ARBA00022598"/>
    </source>
</evidence>
<protein>
    <recommendedName>
        <fullName evidence="13">tRNA-splicing ligase RtcB</fullName>
        <ecNumber evidence="13">6.5.1.-</ecNumber>
    </recommendedName>
</protein>
<dbReference type="SUPFAM" id="SSF103365">
    <property type="entry name" value="Hypothetical protein PH1602"/>
    <property type="match status" value="1"/>
</dbReference>
<evidence type="ECO:0000313" key="14">
    <source>
        <dbReference type="EMBL" id="HHS63061.1"/>
    </source>
</evidence>
<evidence type="ECO:0000256" key="11">
    <source>
        <dbReference type="PIRSR" id="PIRSR601233-2"/>
    </source>
</evidence>
<feature type="binding site" evidence="12">
    <location>
        <position position="238"/>
    </location>
    <ligand>
        <name>Mn(2+)</name>
        <dbReference type="ChEBI" id="CHEBI:29035"/>
        <label>2</label>
    </ligand>
</feature>
<feature type="binding site" evidence="11">
    <location>
        <position position="483"/>
    </location>
    <ligand>
        <name>GMP</name>
        <dbReference type="ChEBI" id="CHEBI:58115"/>
    </ligand>
</feature>
<gene>
    <name evidence="13" type="primary">rtcB</name>
    <name evidence="14" type="ORF">ENV70_05560</name>
</gene>
<keyword evidence="3 12" id="KW-0479">Metal-binding</keyword>
<comment type="caution">
    <text evidence="14">The sequence shown here is derived from an EMBL/GenBank/DDBJ whole genome shotgun (WGS) entry which is preliminary data.</text>
</comment>
<evidence type="ECO:0000256" key="4">
    <source>
        <dbReference type="ARBA" id="ARBA00022741"/>
    </source>
</evidence>
<keyword evidence="2 13" id="KW-0436">Ligase</keyword>
<sequence>MAWQGELIKLDEYRYKIPRTYKSEMRTDGIIYASVQMLEKIKEDQAPEQVANVATLPGIVGFSLAMPDIHWGYGFAIGGVAGFDVKEGIISPGGVGYDINCGVRLLRTNLKYEEVKNKIKELVRAIFENVPSGVGSTGKIRIDDREVKEVMLYGAQWALKKGYGWKRDIEKIEEQGMLKGANPEKVSRRAIERGRPQLGTLGAGNHFLEIQIVEDIYDSESAKIMGIYEVGQITVMIHTGSRGLGYQICDDNVKTLGNAVRKYGINIPDRQLACAPIESPEGKSYFEQMACAANYAWANRQCIMHWVREAFEKVLGKSAEQLGMELVYDVAHNIAKFEEHKINGETKRVCVHRKGATRAFPVGHKDIPEIYKKIGQPVLIPGDMGSHSYLLLGTEQAMKETFGSTCHGAGRLLSRTKALDVTRGRRIDKELEAKGIFVLCASNEVLREEVPEAYKDIDMVIEAVVGAGISKKVARMRPLGVVKG</sequence>
<reference evidence="14" key="1">
    <citation type="journal article" date="2020" name="mSystems">
        <title>Genome- and Community-Level Interaction Insights into Carbon Utilization and Element Cycling Functions of Hydrothermarchaeota in Hydrothermal Sediment.</title>
        <authorList>
            <person name="Zhou Z."/>
            <person name="Liu Y."/>
            <person name="Xu W."/>
            <person name="Pan J."/>
            <person name="Luo Z.H."/>
            <person name="Li M."/>
        </authorList>
    </citation>
    <scope>NUCLEOTIDE SEQUENCE [LARGE SCALE GENOMIC DNA]</scope>
    <source>
        <strain evidence="14">SpSt-783</strain>
    </source>
</reference>
<dbReference type="AlphaFoldDB" id="A0A7C6EHN3"/>
<dbReference type="InterPro" id="IPR036025">
    <property type="entry name" value="RtcB-like_sf"/>
</dbReference>
<evidence type="ECO:0000256" key="12">
    <source>
        <dbReference type="PIRSR" id="PIRSR601233-3"/>
    </source>
</evidence>
<dbReference type="EC" id="6.5.1.-" evidence="13"/>
<feature type="binding site" evidence="11">
    <location>
        <position position="388"/>
    </location>
    <ligand>
        <name>GMP</name>
        <dbReference type="ChEBI" id="CHEBI:58115"/>
    </ligand>
</feature>
<evidence type="ECO:0000256" key="13">
    <source>
        <dbReference type="RuleBase" id="RU371113"/>
    </source>
</evidence>
<evidence type="ECO:0000256" key="10">
    <source>
        <dbReference type="PIRSR" id="PIRSR601233-1"/>
    </source>
</evidence>
<dbReference type="Pfam" id="PF01139">
    <property type="entry name" value="RtcB"/>
    <property type="match status" value="1"/>
</dbReference>
<feature type="binding site" evidence="11">
    <location>
        <begin position="332"/>
        <end position="333"/>
    </location>
    <ligand>
        <name>GMP</name>
        <dbReference type="ChEBI" id="CHEBI:58115"/>
    </ligand>
</feature>
<dbReference type="GO" id="GO:0046872">
    <property type="term" value="F:metal ion binding"/>
    <property type="evidence" value="ECO:0007669"/>
    <property type="project" value="UniProtKB-UniRule"/>
</dbReference>
<proteinExistence type="inferred from homology"/>
<evidence type="ECO:0000256" key="5">
    <source>
        <dbReference type="ARBA" id="ARBA00022800"/>
    </source>
</evidence>
<name>A0A7C6EHN3_UNCW3</name>
<feature type="binding site" evidence="11">
    <location>
        <begin position="205"/>
        <end position="209"/>
    </location>
    <ligand>
        <name>GMP</name>
        <dbReference type="ChEBI" id="CHEBI:58115"/>
    </ligand>
</feature>
<organism evidence="14">
    <name type="scientific">candidate division WOR-3 bacterium</name>
    <dbReference type="NCBI Taxonomy" id="2052148"/>
    <lineage>
        <taxon>Bacteria</taxon>
        <taxon>Bacteria division WOR-3</taxon>
    </lineage>
</organism>
<dbReference type="Gene3D" id="3.90.1860.10">
    <property type="entry name" value="tRNA-splicing ligase RtcB"/>
    <property type="match status" value="1"/>
</dbReference>
<keyword evidence="4 11" id="KW-0547">Nucleotide-binding</keyword>
<comment type="subunit">
    <text evidence="13">Monomer.</text>
</comment>
<evidence type="ECO:0000256" key="8">
    <source>
        <dbReference type="ARBA" id="ARBA00047746"/>
    </source>
</evidence>
<feature type="binding site" evidence="12">
    <location>
        <position position="332"/>
    </location>
    <ligand>
        <name>Mn(2+)</name>
        <dbReference type="ChEBI" id="CHEBI:29035"/>
        <label>2</label>
    </ligand>
</feature>
<comment type="catalytic activity">
    <reaction evidence="8">
        <text>a 3'-end 3'-phospho-ribonucleotide-RNA + a 5'-end dephospho-ribonucleoside-RNA + GTP = a ribonucleotidyl-ribonucleotide-RNA + GMP + diphosphate</text>
        <dbReference type="Rhea" id="RHEA:68076"/>
        <dbReference type="Rhea" id="RHEA-COMP:10463"/>
        <dbReference type="Rhea" id="RHEA-COMP:13936"/>
        <dbReference type="Rhea" id="RHEA-COMP:17355"/>
        <dbReference type="ChEBI" id="CHEBI:33019"/>
        <dbReference type="ChEBI" id="CHEBI:37565"/>
        <dbReference type="ChEBI" id="CHEBI:58115"/>
        <dbReference type="ChEBI" id="CHEBI:83062"/>
        <dbReference type="ChEBI" id="CHEBI:138284"/>
        <dbReference type="ChEBI" id="CHEBI:173118"/>
        <dbReference type="EC" id="6.5.1.8"/>
    </reaction>
</comment>
<feature type="binding site" evidence="12">
    <location>
        <position position="98"/>
    </location>
    <ligand>
        <name>Mn(2+)</name>
        <dbReference type="ChEBI" id="CHEBI:29035"/>
        <label>1</label>
    </ligand>
</feature>
<evidence type="ECO:0000256" key="6">
    <source>
        <dbReference type="ARBA" id="ARBA00023134"/>
    </source>
</evidence>
<evidence type="ECO:0000256" key="7">
    <source>
        <dbReference type="ARBA" id="ARBA00023211"/>
    </source>
</evidence>
<dbReference type="GO" id="GO:0170057">
    <property type="term" value="F:RNA ligase (GTP) activity"/>
    <property type="evidence" value="ECO:0007669"/>
    <property type="project" value="UniProtKB-EC"/>
</dbReference>
<dbReference type="GO" id="GO:0005525">
    <property type="term" value="F:GTP binding"/>
    <property type="evidence" value="ECO:0007669"/>
    <property type="project" value="UniProtKB-KW"/>
</dbReference>
<feature type="binding site" evidence="11">
    <location>
        <begin position="407"/>
        <end position="410"/>
    </location>
    <ligand>
        <name>GMP</name>
        <dbReference type="ChEBI" id="CHEBI:58115"/>
    </ligand>
</feature>
<dbReference type="GO" id="GO:0003972">
    <property type="term" value="F:RNA ligase (ATP) activity"/>
    <property type="evidence" value="ECO:0007669"/>
    <property type="project" value="TreeGrafter"/>
</dbReference>
<dbReference type="InterPro" id="IPR001233">
    <property type="entry name" value="RtcB"/>
</dbReference>
<keyword evidence="5" id="KW-0692">RNA repair</keyword>
<comment type="cofactor">
    <cofactor evidence="12 13">
        <name>Mn(2+)</name>
        <dbReference type="ChEBI" id="CHEBI:29035"/>
    </cofactor>
    <text evidence="12 13">Binds 2 manganese ions per subunit.</text>
</comment>
<dbReference type="PROSITE" id="PS01288">
    <property type="entry name" value="UPF0027"/>
    <property type="match status" value="1"/>
</dbReference>
<dbReference type="PANTHER" id="PTHR11118:SF1">
    <property type="entry name" value="RNA-SPLICING LIGASE RTCB HOMOLOG"/>
    <property type="match status" value="1"/>
</dbReference>
<evidence type="ECO:0000256" key="9">
    <source>
        <dbReference type="ARBA" id="ARBA00049514"/>
    </source>
</evidence>
<evidence type="ECO:0000256" key="1">
    <source>
        <dbReference type="ARBA" id="ARBA00008071"/>
    </source>
</evidence>
<feature type="binding site" evidence="12">
    <location>
        <position position="206"/>
    </location>
    <ligand>
        <name>Mn(2+)</name>
        <dbReference type="ChEBI" id="CHEBI:29035"/>
        <label>1</label>
    </ligand>
</feature>
<dbReference type="FunFam" id="3.90.1860.10:FF:000001">
    <property type="entry name" value="tRNA-splicing ligase RtcB homolog"/>
    <property type="match status" value="1"/>
</dbReference>